<name>A0A1N6LX79_BABMR</name>
<dbReference type="Proteomes" id="UP000002899">
    <property type="component" value="Chromosome IV"/>
</dbReference>
<dbReference type="GeneID" id="33043742"/>
<accession>A0A1N6LX79</accession>
<dbReference type="InterPro" id="IPR036008">
    <property type="entry name" value="Aconitase_4Fe-4S_dom"/>
</dbReference>
<feature type="domain" description="Aconitase A/isopropylmalate dehydratase small subunit swivel" evidence="11">
    <location>
        <begin position="720"/>
        <end position="847"/>
    </location>
</feature>
<dbReference type="GO" id="GO:0046872">
    <property type="term" value="F:metal ion binding"/>
    <property type="evidence" value="ECO:0007669"/>
    <property type="project" value="UniProtKB-KW"/>
</dbReference>
<evidence type="ECO:0000256" key="4">
    <source>
        <dbReference type="ARBA" id="ARBA00022723"/>
    </source>
</evidence>
<reference evidence="12" key="2">
    <citation type="submission" date="2012-02" db="EMBL/GenBank/DDBJ databases">
        <authorList>
            <person name="Feng W."/>
            <person name="Liu Z."/>
            <person name="Li S."/>
            <person name="Tang W."/>
            <person name="Yang J."/>
        </authorList>
    </citation>
    <scope>NUCLEOTIDE SEQUENCE</scope>
    <source>
        <strain evidence="12">RI</strain>
    </source>
</reference>
<dbReference type="InterPro" id="IPR015928">
    <property type="entry name" value="Aconitase/3IPM_dehydase_swvl"/>
</dbReference>
<dbReference type="GO" id="GO:0003994">
    <property type="term" value="F:aconitate hydratase activity"/>
    <property type="evidence" value="ECO:0007669"/>
    <property type="project" value="UniProtKB-EC"/>
</dbReference>
<dbReference type="GO" id="GO:0051539">
    <property type="term" value="F:4 iron, 4 sulfur cluster binding"/>
    <property type="evidence" value="ECO:0007669"/>
    <property type="project" value="UniProtKB-KW"/>
</dbReference>
<dbReference type="Pfam" id="PF00330">
    <property type="entry name" value="Aconitase"/>
    <property type="match status" value="1"/>
</dbReference>
<gene>
    <name evidence="13" type="ORF">BMR1_03g04870</name>
    <name evidence="12" type="ORF">BmR1_04g10010</name>
</gene>
<reference evidence="12 14" key="4">
    <citation type="journal article" date="2016" name="Sci. Rep.">
        <title>Genome-wide diversity and gene expression profiling of Babesia microti isolates identify polymorphic genes that mediate host-pathogen interactions.</title>
        <authorList>
            <person name="Silva J.C."/>
            <person name="Cornillot E."/>
            <person name="McCracken C."/>
            <person name="Usmani-Brown S."/>
            <person name="Dwivedi A."/>
            <person name="Ifeonu O.O."/>
            <person name="Crabtree J."/>
            <person name="Gotia H.T."/>
            <person name="Virji A.Z."/>
            <person name="Reynes C."/>
            <person name="Colinge J."/>
            <person name="Kumar V."/>
            <person name="Lawres L."/>
            <person name="Pazzi J.E."/>
            <person name="Pablo J.V."/>
            <person name="Hung C."/>
            <person name="Brancato J."/>
            <person name="Kumari P."/>
            <person name="Orvis J."/>
            <person name="Tretina K."/>
            <person name="Chibucos M."/>
            <person name="Ott S."/>
            <person name="Sadzewicz L."/>
            <person name="Sengamalay N."/>
            <person name="Shetty A.C."/>
            <person name="Su Q."/>
            <person name="Tallon L."/>
            <person name="Fraser C.M."/>
            <person name="Frutos R."/>
            <person name="Molina D.M."/>
            <person name="Krause P.J."/>
            <person name="Ben Mamoun C."/>
        </authorList>
    </citation>
    <scope>NUCLEOTIDE SEQUENCE [LARGE SCALE GENOMIC DNA]</scope>
    <source>
        <strain evidence="12 14">RI</strain>
    </source>
</reference>
<evidence type="ECO:0000256" key="1">
    <source>
        <dbReference type="ARBA" id="ARBA00001966"/>
    </source>
</evidence>
<dbReference type="InterPro" id="IPR006249">
    <property type="entry name" value="Aconitase/IRP2"/>
</dbReference>
<dbReference type="InterPro" id="IPR001030">
    <property type="entry name" value="Acoase/IPM_deHydtase_lsu_aba"/>
</dbReference>
<keyword evidence="14" id="KW-1185">Reference proteome</keyword>
<dbReference type="OrthoDB" id="2279155at2759"/>
<dbReference type="EC" id="4.2.1.3" evidence="3 9"/>
<dbReference type="PROSITE" id="PS00450">
    <property type="entry name" value="ACONITASE_1"/>
    <property type="match status" value="1"/>
</dbReference>
<proteinExistence type="inferred from homology"/>
<dbReference type="InterPro" id="IPR018136">
    <property type="entry name" value="Aconitase_4Fe-4S_BS"/>
</dbReference>
<keyword evidence="9" id="KW-0004">4Fe-4S</keyword>
<evidence type="ECO:0000256" key="5">
    <source>
        <dbReference type="ARBA" id="ARBA00023004"/>
    </source>
</evidence>
<reference evidence="12 14" key="3">
    <citation type="journal article" date="2013" name="PLoS ONE">
        <title>Whole genome mapping and re-organization of the nuclear and mitochondrial genomes of Babesia microti isolates.</title>
        <authorList>
            <person name="Cornillot E."/>
            <person name="Dassouli A."/>
            <person name="Garg A."/>
            <person name="Pachikara N."/>
            <person name="Randazzo S."/>
            <person name="Depoix D."/>
            <person name="Carcy B."/>
            <person name="Delbecq S."/>
            <person name="Frutos R."/>
            <person name="Silva J.C."/>
            <person name="Sutton R."/>
            <person name="Krause P.J."/>
            <person name="Mamoun C.B."/>
        </authorList>
    </citation>
    <scope>NUCLEOTIDE SEQUENCE [LARGE SCALE GENOMIC DNA]</scope>
    <source>
        <strain evidence="12 14">RI</strain>
    </source>
</reference>
<evidence type="ECO:0000256" key="6">
    <source>
        <dbReference type="ARBA" id="ARBA00023014"/>
    </source>
</evidence>
<evidence type="ECO:0000256" key="2">
    <source>
        <dbReference type="ARBA" id="ARBA00007185"/>
    </source>
</evidence>
<sequence length="918" mass="101256">MQQLLNNCALRKNYVSTLNSIIFSPKFSTKGMNNPFDRLITKLEGTDKYFYDYKALQDSRINKLPFSIRILLESAIRNCDGLGTSQSDVEKILSWSPSQSVPQEIPFTPARVLLQDFTGVPAIVDLASMREYIATTGSDPKKINPLVPVDLVIDHSVQVDYSRSADSVIKNQEMEMYRNHERFKFLKWGANAFRNVRIVPPGSGIVHQINLEYLARCVFDNNGMLYPDSLVGTDSHTTMINGLGVLGWGVGGIEAEATMLGQSISMLLPDVVGFELTGAPSPNVFATDIVLAITSKLRSGLGVVGKFVEFWGDGLKHLSLADRTTISNMAPEYGATIGFFPIDSITLDYMKQTGRSTDNVDLIEKYVKSALLFCEGIESFSEIKYSINYKLNLSELKPSVAGPKRPHDNIILSQVKNDFQICLTSPLGFKGYALDKKSNPSKLELDGNTYELDHGSIVIAAITSCTNTSNPSVMIAAGLLAKNAYEKGLKVKPFVKTSLSPGSKTVNEYLQISGLTPYLEGLGFHVTGYGCMTCIGNSGDIDPRIAKVISENKLVAVSVLSGNRNFEGRIHPLTRANFLASPPLVVAYALAGKINIDFDTEPIGYSSDNKPVYLRDIMPRKEEISEIENKHIKADLFNSIYKNLSRGSTSWQSLDVPQSELYPWDPDSTYIKNPPFFDNVSYMKKIEPIRDASIFLWLGDSVTTDHISPAGNISKTSPAAKYLESRGISPRDFNSYGSRRGNDEIMRRGTFANIRLINQLCPSDGPKTVYHPSGEVMSVFDAAEKYNQSSTPLVIIAGKDYGSGSSRDWAAKGTALLGVKCIIAESFERIHRTNLVGMGILPLQYQSKTSLKNIICPSTEKLTIELPENIVPGQMIKITTSGGKYFQAKCRIDTALEVEYYKSGGILQYVLMNMSKHV</sequence>
<evidence type="ECO:0000259" key="11">
    <source>
        <dbReference type="Pfam" id="PF00694"/>
    </source>
</evidence>
<dbReference type="FunFam" id="3.30.499.10:FF:000005">
    <property type="entry name" value="cytoplasmic aconitate hydratase"/>
    <property type="match status" value="1"/>
</dbReference>
<dbReference type="NCBIfam" id="TIGR01341">
    <property type="entry name" value="aconitase_1"/>
    <property type="match status" value="1"/>
</dbReference>
<dbReference type="FunFam" id="3.20.19.10:FF:000001">
    <property type="entry name" value="Aconitate hydratase"/>
    <property type="match status" value="1"/>
</dbReference>
<evidence type="ECO:0000259" key="10">
    <source>
        <dbReference type="Pfam" id="PF00330"/>
    </source>
</evidence>
<dbReference type="InterPro" id="IPR000573">
    <property type="entry name" value="AconitaseA/IPMdHydase_ssu_swvl"/>
</dbReference>
<evidence type="ECO:0000256" key="3">
    <source>
        <dbReference type="ARBA" id="ARBA00012926"/>
    </source>
</evidence>
<dbReference type="RefSeq" id="XP_021338846.1">
    <property type="nucleotide sequence ID" value="XM_021482316.1"/>
</dbReference>
<dbReference type="CDD" id="cd01580">
    <property type="entry name" value="AcnA_IRP_Swivel"/>
    <property type="match status" value="1"/>
</dbReference>
<evidence type="ECO:0000313" key="12">
    <source>
        <dbReference type="EMBL" id="SIO73490.1"/>
    </source>
</evidence>
<dbReference type="SUPFAM" id="SSF52016">
    <property type="entry name" value="LeuD/IlvD-like"/>
    <property type="match status" value="1"/>
</dbReference>
<dbReference type="AlphaFoldDB" id="A0A1N6LX79"/>
<dbReference type="Proteomes" id="UP000002899">
    <property type="component" value="Chromosome III"/>
</dbReference>
<dbReference type="GO" id="GO:0072350">
    <property type="term" value="P:tricarboxylic acid metabolic process"/>
    <property type="evidence" value="ECO:0007669"/>
    <property type="project" value="UniProtKB-ARBA"/>
</dbReference>
<dbReference type="VEuPathDB" id="PiroplasmaDB:BmR1_04g10010"/>
<dbReference type="KEGG" id="bmic:BMR1_03g04870"/>
<dbReference type="PANTHER" id="PTHR11670">
    <property type="entry name" value="ACONITASE/IRON-RESPONSIVE ELEMENT FAMILY MEMBER"/>
    <property type="match status" value="1"/>
</dbReference>
<dbReference type="EMBL" id="LN871599">
    <property type="protein sequence ID" value="SIO73490.1"/>
    <property type="molecule type" value="Genomic_DNA"/>
</dbReference>
<dbReference type="VEuPathDB" id="PiroplasmaDB:BMR1_03g04870"/>
<dbReference type="Gene3D" id="3.30.499.10">
    <property type="entry name" value="Aconitase, domain 3"/>
    <property type="match status" value="2"/>
</dbReference>
<comment type="similarity">
    <text evidence="2 9">Belongs to the aconitase/IPM isomerase family.</text>
</comment>
<dbReference type="Pfam" id="PF00694">
    <property type="entry name" value="Aconitase_C"/>
    <property type="match status" value="1"/>
</dbReference>
<dbReference type="FunFam" id="3.30.499.10:FF:000002">
    <property type="entry name" value="Aconitate hydratase"/>
    <property type="match status" value="1"/>
</dbReference>
<keyword evidence="6 9" id="KW-0411">Iron-sulfur</keyword>
<comment type="catalytic activity">
    <reaction evidence="8 9">
        <text>citrate = D-threo-isocitrate</text>
        <dbReference type="Rhea" id="RHEA:10336"/>
        <dbReference type="ChEBI" id="CHEBI:15562"/>
        <dbReference type="ChEBI" id="CHEBI:16947"/>
        <dbReference type="EC" id="4.2.1.3"/>
    </reaction>
</comment>
<feature type="domain" description="Aconitase/3-isopropylmalate dehydratase large subunit alpha/beta/alpha" evidence="10">
    <location>
        <begin position="101"/>
        <end position="592"/>
    </location>
</feature>
<keyword evidence="7 9" id="KW-0456">Lyase</keyword>
<comment type="cofactor">
    <cofactor evidence="1">
        <name>[4Fe-4S] cluster</name>
        <dbReference type="ChEBI" id="CHEBI:49883"/>
    </cofactor>
</comment>
<reference evidence="12 14" key="1">
    <citation type="journal article" date="2012" name="Nucleic Acids Res.">
        <title>Sequencing of the smallest Apicomplexan genome from the human pathogen Babesia microti.</title>
        <authorList>
            <person name="Cornillot E."/>
            <person name="Hadj-Kaddour K."/>
            <person name="Dassouli A."/>
            <person name="Noel B."/>
            <person name="Ranwez V."/>
            <person name="Vacherie B."/>
            <person name="Augagneur Y."/>
            <person name="Bres V."/>
            <person name="Duclos A."/>
            <person name="Randazzo S."/>
            <person name="Carcy B."/>
            <person name="Debierre-Grockiego F."/>
            <person name="Delbecq S."/>
            <person name="Moubri-Menage K."/>
            <person name="Shams-Eldin H."/>
            <person name="Usmani-Brown S."/>
            <person name="Bringaud F."/>
            <person name="Wincker P."/>
            <person name="Vivares C.P."/>
            <person name="Schwarz R.T."/>
            <person name="Schetters T.P."/>
            <person name="Krause P.J."/>
            <person name="Gorenflot A."/>
            <person name="Berry V."/>
            <person name="Barbe V."/>
            <person name="Ben Mamoun C."/>
        </authorList>
    </citation>
    <scope>NUCLEOTIDE SEQUENCE [LARGE SCALE GENOMIC DNA]</scope>
    <source>
        <strain evidence="12 14">RI</strain>
    </source>
</reference>
<dbReference type="InterPro" id="IPR015931">
    <property type="entry name" value="Acnase/IPM_dHydase_lsu_aba_1/3"/>
</dbReference>
<dbReference type="InterPro" id="IPR044137">
    <property type="entry name" value="AcnA_IRP_Swivel"/>
</dbReference>
<dbReference type="PRINTS" id="PR00415">
    <property type="entry name" value="ACONITASE"/>
</dbReference>
<keyword evidence="5 9" id="KW-0408">Iron</keyword>
<evidence type="ECO:0000256" key="8">
    <source>
        <dbReference type="ARBA" id="ARBA00023501"/>
    </source>
</evidence>
<protein>
    <recommendedName>
        <fullName evidence="3 9">Aconitate hydratase</fullName>
        <shortName evidence="9">Aconitase</shortName>
        <ecNumber evidence="3 9">4.2.1.3</ecNumber>
    </recommendedName>
</protein>
<dbReference type="Gene3D" id="6.10.190.10">
    <property type="match status" value="1"/>
</dbReference>
<evidence type="ECO:0000256" key="7">
    <source>
        <dbReference type="ARBA" id="ARBA00023239"/>
    </source>
</evidence>
<dbReference type="CDD" id="cd01586">
    <property type="entry name" value="AcnA_IRP"/>
    <property type="match status" value="1"/>
</dbReference>
<dbReference type="SUPFAM" id="SSF53732">
    <property type="entry name" value="Aconitase iron-sulfur domain"/>
    <property type="match status" value="1"/>
</dbReference>
<evidence type="ECO:0000313" key="14">
    <source>
        <dbReference type="Proteomes" id="UP000002899"/>
    </source>
</evidence>
<comment type="function">
    <text evidence="9">Catalyzes the isomerization of citrate to isocitrate via cis-aconitate.</text>
</comment>
<dbReference type="NCBIfam" id="NF006757">
    <property type="entry name" value="PRK09277.1"/>
    <property type="match status" value="1"/>
</dbReference>
<dbReference type="NCBIfam" id="NF009520">
    <property type="entry name" value="PRK12881.1"/>
    <property type="match status" value="1"/>
</dbReference>
<dbReference type="Gene3D" id="3.20.19.10">
    <property type="entry name" value="Aconitase, domain 4"/>
    <property type="match status" value="1"/>
</dbReference>
<evidence type="ECO:0000313" key="13">
    <source>
        <dbReference type="EMBL" id="SJK86723.1"/>
    </source>
</evidence>
<organism evidence="12 14">
    <name type="scientific">Babesia microti (strain RI)</name>
    <dbReference type="NCBI Taxonomy" id="1133968"/>
    <lineage>
        <taxon>Eukaryota</taxon>
        <taxon>Sar</taxon>
        <taxon>Alveolata</taxon>
        <taxon>Apicomplexa</taxon>
        <taxon>Aconoidasida</taxon>
        <taxon>Piroplasmida</taxon>
        <taxon>Babesiidae</taxon>
        <taxon>Babesia</taxon>
    </lineage>
</organism>
<dbReference type="PROSITE" id="PS01244">
    <property type="entry name" value="ACONITASE_2"/>
    <property type="match status" value="1"/>
</dbReference>
<dbReference type="EMBL" id="LN871598">
    <property type="protein sequence ID" value="SJK86723.1"/>
    <property type="molecule type" value="Genomic_DNA"/>
</dbReference>
<keyword evidence="4" id="KW-0479">Metal-binding</keyword>
<evidence type="ECO:0000256" key="9">
    <source>
        <dbReference type="RuleBase" id="RU361275"/>
    </source>
</evidence>